<dbReference type="RefSeq" id="WP_195492437.1">
    <property type="nucleotide sequence ID" value="NZ_JAJCJK010000004.1"/>
</dbReference>
<dbReference type="GO" id="GO:0006310">
    <property type="term" value="P:DNA recombination"/>
    <property type="evidence" value="ECO:0007669"/>
    <property type="project" value="InterPro"/>
</dbReference>
<dbReference type="Gene3D" id="3.30.1330.70">
    <property type="entry name" value="Holliday junction resolvase RusA"/>
    <property type="match status" value="1"/>
</dbReference>
<proteinExistence type="predicted"/>
<dbReference type="GO" id="GO:0006281">
    <property type="term" value="P:DNA repair"/>
    <property type="evidence" value="ECO:0007669"/>
    <property type="project" value="InterPro"/>
</dbReference>
<organism evidence="1 2">
    <name type="scientific">Agathobacter rectalis</name>
    <dbReference type="NCBI Taxonomy" id="39491"/>
    <lineage>
        <taxon>Bacteria</taxon>
        <taxon>Bacillati</taxon>
        <taxon>Bacillota</taxon>
        <taxon>Clostridia</taxon>
        <taxon>Lachnospirales</taxon>
        <taxon>Lachnospiraceae</taxon>
        <taxon>Agathobacter</taxon>
    </lineage>
</organism>
<gene>
    <name evidence="1" type="ORF">LIZ56_03910</name>
</gene>
<dbReference type="EMBL" id="JAJCJK010000004">
    <property type="protein sequence ID" value="MCB6937558.1"/>
    <property type="molecule type" value="Genomic_DNA"/>
</dbReference>
<evidence type="ECO:0000313" key="1">
    <source>
        <dbReference type="EMBL" id="MCB6937558.1"/>
    </source>
</evidence>
<dbReference type="SUPFAM" id="SSF103084">
    <property type="entry name" value="Holliday junction resolvase RusA"/>
    <property type="match status" value="1"/>
</dbReference>
<accession>A0AAW4UF62</accession>
<dbReference type="Proteomes" id="UP001197684">
    <property type="component" value="Unassembled WGS sequence"/>
</dbReference>
<dbReference type="InterPro" id="IPR036614">
    <property type="entry name" value="RusA-like_sf"/>
</dbReference>
<reference evidence="1" key="1">
    <citation type="submission" date="2021-10" db="EMBL/GenBank/DDBJ databases">
        <title>Collection of gut derived symbiotic bacterial strains cultured from healthy donors.</title>
        <authorList>
            <person name="Lin H."/>
            <person name="Littmann E."/>
            <person name="Kohout C."/>
            <person name="Pamer E.G."/>
        </authorList>
    </citation>
    <scope>NUCLEOTIDE SEQUENCE</scope>
    <source>
        <strain evidence="1">DFI.9.42</strain>
    </source>
</reference>
<comment type="caution">
    <text evidence="1">The sequence shown here is derived from an EMBL/GenBank/DDBJ whole genome shotgun (WGS) entry which is preliminary data.</text>
</comment>
<evidence type="ECO:0000313" key="2">
    <source>
        <dbReference type="Proteomes" id="UP001197684"/>
    </source>
</evidence>
<sequence length="136" mass="16083">MHKVVIKGNYYGRTRTLPDLNDYLHECARHPQMGAKMKRDYQMIVCNAIRTQLPRLTITNPIIIHYNFYEPDKQRDKGNIFSFADKVFQDALQKCGVIKNDGWKEIDNFTHDFYVDKKNPRIEIFLEEIEKGPFDG</sequence>
<protein>
    <submittedName>
        <fullName evidence="1">Uncharacterized protein</fullName>
    </submittedName>
</protein>
<name>A0AAW4UF62_9FIRM</name>
<dbReference type="AlphaFoldDB" id="A0AAW4UF62"/>
<dbReference type="GO" id="GO:0000287">
    <property type="term" value="F:magnesium ion binding"/>
    <property type="evidence" value="ECO:0007669"/>
    <property type="project" value="InterPro"/>
</dbReference>